<evidence type="ECO:0000313" key="8">
    <source>
        <dbReference type="Proteomes" id="UP000716322"/>
    </source>
</evidence>
<dbReference type="RefSeq" id="WP_166860517.1">
    <property type="nucleotide sequence ID" value="NZ_JAAQOM010000010.1"/>
</dbReference>
<dbReference type="Gene3D" id="1.10.10.10">
    <property type="entry name" value="Winged helix-like DNA-binding domain superfamily/Winged helix DNA-binding domain"/>
    <property type="match status" value="1"/>
</dbReference>
<accession>A0ABX0PD60</accession>
<evidence type="ECO:0000256" key="2">
    <source>
        <dbReference type="ARBA" id="ARBA00023015"/>
    </source>
</evidence>
<dbReference type="InterPro" id="IPR036388">
    <property type="entry name" value="WH-like_DNA-bd_sf"/>
</dbReference>
<keyword evidence="2" id="KW-0805">Transcription regulation</keyword>
<keyword evidence="3" id="KW-0731">Sigma factor</keyword>
<organism evidence="7 8">
    <name type="scientific">Telluria antibiotica</name>
    <dbReference type="NCBI Taxonomy" id="2717319"/>
    <lineage>
        <taxon>Bacteria</taxon>
        <taxon>Pseudomonadati</taxon>
        <taxon>Pseudomonadota</taxon>
        <taxon>Betaproteobacteria</taxon>
        <taxon>Burkholderiales</taxon>
        <taxon>Oxalobacteraceae</taxon>
        <taxon>Telluria group</taxon>
        <taxon>Telluria</taxon>
    </lineage>
</organism>
<keyword evidence="8" id="KW-1185">Reference proteome</keyword>
<dbReference type="InterPro" id="IPR013249">
    <property type="entry name" value="RNA_pol_sigma70_r4_t2"/>
</dbReference>
<dbReference type="EMBL" id="JAAQOM010000010">
    <property type="protein sequence ID" value="NIA55297.1"/>
    <property type="molecule type" value="Genomic_DNA"/>
</dbReference>
<dbReference type="PANTHER" id="PTHR43133">
    <property type="entry name" value="RNA POLYMERASE ECF-TYPE SIGMA FACTO"/>
    <property type="match status" value="1"/>
</dbReference>
<dbReference type="InterPro" id="IPR007627">
    <property type="entry name" value="RNA_pol_sigma70_r2"/>
</dbReference>
<reference evidence="7 8" key="1">
    <citation type="submission" date="2020-03" db="EMBL/GenBank/DDBJ databases">
        <title>Genome sequence of strain Massilia sp. TW-1.</title>
        <authorList>
            <person name="Chaudhary D.K."/>
        </authorList>
    </citation>
    <scope>NUCLEOTIDE SEQUENCE [LARGE SCALE GENOMIC DNA]</scope>
    <source>
        <strain evidence="7 8">TW-1</strain>
    </source>
</reference>
<comment type="similarity">
    <text evidence="1">Belongs to the sigma-70 factor family. ECF subfamily.</text>
</comment>
<proteinExistence type="inferred from homology"/>
<evidence type="ECO:0000259" key="6">
    <source>
        <dbReference type="Pfam" id="PF08281"/>
    </source>
</evidence>
<comment type="caution">
    <text evidence="7">The sequence shown here is derived from an EMBL/GenBank/DDBJ whole genome shotgun (WGS) entry which is preliminary data.</text>
</comment>
<dbReference type="NCBIfam" id="TIGR02937">
    <property type="entry name" value="sigma70-ECF"/>
    <property type="match status" value="1"/>
</dbReference>
<evidence type="ECO:0000259" key="5">
    <source>
        <dbReference type="Pfam" id="PF04542"/>
    </source>
</evidence>
<dbReference type="Pfam" id="PF04542">
    <property type="entry name" value="Sigma70_r2"/>
    <property type="match status" value="1"/>
</dbReference>
<dbReference type="SUPFAM" id="SSF88659">
    <property type="entry name" value="Sigma3 and sigma4 domains of RNA polymerase sigma factors"/>
    <property type="match status" value="1"/>
</dbReference>
<dbReference type="Proteomes" id="UP000716322">
    <property type="component" value="Unassembled WGS sequence"/>
</dbReference>
<dbReference type="Pfam" id="PF08281">
    <property type="entry name" value="Sigma70_r4_2"/>
    <property type="match status" value="1"/>
</dbReference>
<dbReference type="CDD" id="cd06171">
    <property type="entry name" value="Sigma70_r4"/>
    <property type="match status" value="1"/>
</dbReference>
<protein>
    <submittedName>
        <fullName evidence="7">Sigma-70 family RNA polymerase sigma factor</fullName>
    </submittedName>
</protein>
<dbReference type="SUPFAM" id="SSF88946">
    <property type="entry name" value="Sigma2 domain of RNA polymerase sigma factors"/>
    <property type="match status" value="1"/>
</dbReference>
<evidence type="ECO:0000256" key="1">
    <source>
        <dbReference type="ARBA" id="ARBA00010641"/>
    </source>
</evidence>
<keyword evidence="4" id="KW-0804">Transcription</keyword>
<evidence type="ECO:0000256" key="3">
    <source>
        <dbReference type="ARBA" id="ARBA00023082"/>
    </source>
</evidence>
<sequence>MTKDLDNTDALRRLVAAVALGDRAAFRRLYDATAAKLFGFALRILRKDELAEEALQDAFVSIWHGAAGYQPHLAAPLTWMTTIVRNKALDMLRRQDDAVELDAQQFDADMLLAMQDPAAGPPDRMQMTDEARALAHCMAALEGRQRQAIGMAYFHDLSHSEVAVRLSLPIGTVKTWIRRGLDKLKTCLSKREAA</sequence>
<feature type="domain" description="RNA polymerase sigma-70 region 2" evidence="5">
    <location>
        <begin position="29"/>
        <end position="96"/>
    </location>
</feature>
<feature type="domain" description="RNA polymerase sigma factor 70 region 4 type 2" evidence="6">
    <location>
        <begin position="132"/>
        <end position="184"/>
    </location>
</feature>
<name>A0ABX0PD60_9BURK</name>
<dbReference type="Gene3D" id="1.10.1740.10">
    <property type="match status" value="1"/>
</dbReference>
<dbReference type="InterPro" id="IPR014284">
    <property type="entry name" value="RNA_pol_sigma-70_dom"/>
</dbReference>
<evidence type="ECO:0000313" key="7">
    <source>
        <dbReference type="EMBL" id="NIA55297.1"/>
    </source>
</evidence>
<evidence type="ECO:0000256" key="4">
    <source>
        <dbReference type="ARBA" id="ARBA00023163"/>
    </source>
</evidence>
<dbReference type="InterPro" id="IPR013325">
    <property type="entry name" value="RNA_pol_sigma_r2"/>
</dbReference>
<dbReference type="PANTHER" id="PTHR43133:SF62">
    <property type="entry name" value="RNA POLYMERASE SIGMA FACTOR SIGZ"/>
    <property type="match status" value="1"/>
</dbReference>
<dbReference type="InterPro" id="IPR039425">
    <property type="entry name" value="RNA_pol_sigma-70-like"/>
</dbReference>
<dbReference type="InterPro" id="IPR013324">
    <property type="entry name" value="RNA_pol_sigma_r3/r4-like"/>
</dbReference>
<gene>
    <name evidence="7" type="ORF">HAV22_16800</name>
</gene>